<keyword evidence="2 3" id="KW-0342">GTP-binding</keyword>
<feature type="region of interest" description="Disordered" evidence="4">
    <location>
        <begin position="66"/>
        <end position="95"/>
    </location>
</feature>
<dbReference type="Gene3D" id="3.40.50.300">
    <property type="entry name" value="P-loop containing nucleotide triphosphate hydrolases"/>
    <property type="match status" value="1"/>
</dbReference>
<sequence length="359" mass="38672">MRILALSLDAAGNTNIQYKLKLGEITTHNTSTQELLSDRQLCRVSSCTPGPLGECWRAGFGPIPSGQAEGPHLPEGPHSLGRCPLSPSATPGHNPASLEPLLQEHTGFILSVDSNDQEEIIQMLVEDEFKDAVLLVFANNQDFPNALNVTEIMNKLILHYRNWYIQATCYTSGNGLQEGLDGCPIFSRTRSCLGRSMDRDASRGVAKARELSLAMLRGGFRKAWGTGGQPAGSPAIKGQSGGPGRLSAPAQGLSKASAAPEAFGRPGAPADSRPGPPRSKAKAGDQAGCLLRRKAFRKPPQRRRLSESLGHPRTASPLVHQTNMQIDRTFTTPKSRPPAKPRRPTNQDEYANYPNKDGG</sequence>
<accession>A0AA40I9B2</accession>
<feature type="region of interest" description="Disordered" evidence="4">
    <location>
        <begin position="224"/>
        <end position="359"/>
    </location>
</feature>
<evidence type="ECO:0000256" key="3">
    <source>
        <dbReference type="PIRSR" id="PIRSR606689-1"/>
    </source>
</evidence>
<feature type="binding site" evidence="3">
    <location>
        <begin position="139"/>
        <end position="142"/>
    </location>
    <ligand>
        <name>GTP</name>
        <dbReference type="ChEBI" id="CHEBI:37565"/>
    </ligand>
</feature>
<keyword evidence="6" id="KW-1185">Reference proteome</keyword>
<dbReference type="AlphaFoldDB" id="A0AA40I9B2"/>
<dbReference type="GO" id="GO:0003924">
    <property type="term" value="F:GTPase activity"/>
    <property type="evidence" value="ECO:0007669"/>
    <property type="project" value="InterPro"/>
</dbReference>
<dbReference type="SMART" id="SM00177">
    <property type="entry name" value="ARF"/>
    <property type="match status" value="1"/>
</dbReference>
<gene>
    <name evidence="5" type="ORF">QTO34_007884</name>
</gene>
<reference evidence="5" key="1">
    <citation type="submission" date="2023-06" db="EMBL/GenBank/DDBJ databases">
        <title>Reference genome for the Northern bat (Eptesicus nilssonii), a most northern bat species.</title>
        <authorList>
            <person name="Laine V.N."/>
            <person name="Pulliainen A.T."/>
            <person name="Lilley T.M."/>
        </authorList>
    </citation>
    <scope>NUCLEOTIDE SEQUENCE</scope>
    <source>
        <strain evidence="5">BLF_Eptnil</strain>
        <tissue evidence="5">Kidney</tissue>
    </source>
</reference>
<dbReference type="Proteomes" id="UP001177744">
    <property type="component" value="Unassembled WGS sequence"/>
</dbReference>
<dbReference type="Pfam" id="PF00025">
    <property type="entry name" value="Arf"/>
    <property type="match status" value="1"/>
</dbReference>
<dbReference type="EMBL" id="JAULJE010000002">
    <property type="protein sequence ID" value="KAK1345427.1"/>
    <property type="molecule type" value="Genomic_DNA"/>
</dbReference>
<feature type="compositionally biased region" description="Basic residues" evidence="4">
    <location>
        <begin position="291"/>
        <end position="303"/>
    </location>
</feature>
<name>A0AA40I9B2_CNENI</name>
<protein>
    <submittedName>
        <fullName evidence="5">Uncharacterized protein</fullName>
    </submittedName>
</protein>
<proteinExistence type="predicted"/>
<evidence type="ECO:0000313" key="5">
    <source>
        <dbReference type="EMBL" id="KAK1345427.1"/>
    </source>
</evidence>
<evidence type="ECO:0000256" key="4">
    <source>
        <dbReference type="SAM" id="MobiDB-lite"/>
    </source>
</evidence>
<dbReference type="GO" id="GO:0005525">
    <property type="term" value="F:GTP binding"/>
    <property type="evidence" value="ECO:0007669"/>
    <property type="project" value="UniProtKB-KW"/>
</dbReference>
<dbReference type="InterPro" id="IPR027417">
    <property type="entry name" value="P-loop_NTPase"/>
</dbReference>
<evidence type="ECO:0000256" key="2">
    <source>
        <dbReference type="ARBA" id="ARBA00023134"/>
    </source>
</evidence>
<evidence type="ECO:0000313" key="6">
    <source>
        <dbReference type="Proteomes" id="UP001177744"/>
    </source>
</evidence>
<comment type="caution">
    <text evidence="5">The sequence shown here is derived from an EMBL/GenBank/DDBJ whole genome shotgun (WGS) entry which is preliminary data.</text>
</comment>
<organism evidence="5 6">
    <name type="scientific">Cnephaeus nilssonii</name>
    <name type="common">Northern bat</name>
    <name type="synonym">Eptesicus nilssonii</name>
    <dbReference type="NCBI Taxonomy" id="3371016"/>
    <lineage>
        <taxon>Eukaryota</taxon>
        <taxon>Metazoa</taxon>
        <taxon>Chordata</taxon>
        <taxon>Craniata</taxon>
        <taxon>Vertebrata</taxon>
        <taxon>Euteleostomi</taxon>
        <taxon>Mammalia</taxon>
        <taxon>Eutheria</taxon>
        <taxon>Laurasiatheria</taxon>
        <taxon>Chiroptera</taxon>
        <taxon>Yangochiroptera</taxon>
        <taxon>Vespertilionidae</taxon>
        <taxon>Cnephaeus</taxon>
    </lineage>
</organism>
<feature type="compositionally biased region" description="Polar residues" evidence="4">
    <location>
        <begin position="319"/>
        <end position="330"/>
    </location>
</feature>
<keyword evidence="1 3" id="KW-0547">Nucleotide-binding</keyword>
<dbReference type="PANTHER" id="PTHR11711">
    <property type="entry name" value="ADP RIBOSYLATION FACTOR-RELATED"/>
    <property type="match status" value="1"/>
</dbReference>
<dbReference type="InterPro" id="IPR024156">
    <property type="entry name" value="Small_GTPase_ARF"/>
</dbReference>
<dbReference type="SUPFAM" id="SSF52540">
    <property type="entry name" value="P-loop containing nucleoside triphosphate hydrolases"/>
    <property type="match status" value="1"/>
</dbReference>
<dbReference type="InterPro" id="IPR006689">
    <property type="entry name" value="Small_GTPase_ARF/SAR"/>
</dbReference>
<evidence type="ECO:0000256" key="1">
    <source>
        <dbReference type="ARBA" id="ARBA00022741"/>
    </source>
</evidence>